<dbReference type="EMBL" id="CAJVPS010000012">
    <property type="protein sequence ID" value="CAG8440117.1"/>
    <property type="molecule type" value="Genomic_DNA"/>
</dbReference>
<comment type="caution">
    <text evidence="1">The sequence shown here is derived from an EMBL/GenBank/DDBJ whole genome shotgun (WGS) entry which is preliminary data.</text>
</comment>
<dbReference type="OrthoDB" id="783496at2759"/>
<proteinExistence type="predicted"/>
<gene>
    <name evidence="1" type="ORF">ALEPTO_LOCUS233</name>
</gene>
<protein>
    <submittedName>
        <fullName evidence="1">11512_t:CDS:1</fullName>
    </submittedName>
</protein>
<dbReference type="AlphaFoldDB" id="A0A9N8V7N7"/>
<organism evidence="1 2">
    <name type="scientific">Ambispora leptoticha</name>
    <dbReference type="NCBI Taxonomy" id="144679"/>
    <lineage>
        <taxon>Eukaryota</taxon>
        <taxon>Fungi</taxon>
        <taxon>Fungi incertae sedis</taxon>
        <taxon>Mucoromycota</taxon>
        <taxon>Glomeromycotina</taxon>
        <taxon>Glomeromycetes</taxon>
        <taxon>Archaeosporales</taxon>
        <taxon>Ambisporaceae</taxon>
        <taxon>Ambispora</taxon>
    </lineage>
</organism>
<dbReference type="Proteomes" id="UP000789508">
    <property type="component" value="Unassembled WGS sequence"/>
</dbReference>
<accession>A0A9N8V7N7</accession>
<evidence type="ECO:0000313" key="1">
    <source>
        <dbReference type="EMBL" id="CAG8440117.1"/>
    </source>
</evidence>
<keyword evidence="2" id="KW-1185">Reference proteome</keyword>
<name>A0A9N8V7N7_9GLOM</name>
<evidence type="ECO:0000313" key="2">
    <source>
        <dbReference type="Proteomes" id="UP000789508"/>
    </source>
</evidence>
<reference evidence="1" key="1">
    <citation type="submission" date="2021-06" db="EMBL/GenBank/DDBJ databases">
        <authorList>
            <person name="Kallberg Y."/>
            <person name="Tangrot J."/>
            <person name="Rosling A."/>
        </authorList>
    </citation>
    <scope>NUCLEOTIDE SEQUENCE</scope>
    <source>
        <strain evidence="1">FL130A</strain>
    </source>
</reference>
<sequence>MVTLALVLQLYRGEPAISRFDKLFTPNHKSSKNISTVTGSALHEVLSSLQPAHEKLNLANNYNSPAHSAKSTPLGFNAL</sequence>